<name>A0AAV9P502_9PEZI</name>
<evidence type="ECO:0000256" key="5">
    <source>
        <dbReference type="SAM" id="Phobius"/>
    </source>
</evidence>
<keyword evidence="4 5" id="KW-0472">Membrane</keyword>
<comment type="subcellular location">
    <subcellularLocation>
        <location evidence="1">Membrane</location>
        <topology evidence="1">Multi-pass membrane protein</topology>
    </subcellularLocation>
</comment>
<dbReference type="Proteomes" id="UP001337655">
    <property type="component" value="Unassembled WGS sequence"/>
</dbReference>
<evidence type="ECO:0000313" key="7">
    <source>
        <dbReference type="Proteomes" id="UP001337655"/>
    </source>
</evidence>
<evidence type="ECO:0000256" key="2">
    <source>
        <dbReference type="ARBA" id="ARBA00022692"/>
    </source>
</evidence>
<accession>A0AAV9P502</accession>
<dbReference type="GeneID" id="89927912"/>
<evidence type="ECO:0000256" key="3">
    <source>
        <dbReference type="ARBA" id="ARBA00022989"/>
    </source>
</evidence>
<organism evidence="6 7">
    <name type="scientific">Saxophila tyrrhenica</name>
    <dbReference type="NCBI Taxonomy" id="1690608"/>
    <lineage>
        <taxon>Eukaryota</taxon>
        <taxon>Fungi</taxon>
        <taxon>Dikarya</taxon>
        <taxon>Ascomycota</taxon>
        <taxon>Pezizomycotina</taxon>
        <taxon>Dothideomycetes</taxon>
        <taxon>Dothideomycetidae</taxon>
        <taxon>Mycosphaerellales</taxon>
        <taxon>Extremaceae</taxon>
        <taxon>Saxophila</taxon>
    </lineage>
</organism>
<gene>
    <name evidence="6" type="primary">MFS2_2</name>
    <name evidence="6" type="ORF">LTR77_006572</name>
</gene>
<dbReference type="EMBL" id="JAVRRT010000010">
    <property type="protein sequence ID" value="KAK5168005.1"/>
    <property type="molecule type" value="Genomic_DNA"/>
</dbReference>
<evidence type="ECO:0000256" key="1">
    <source>
        <dbReference type="ARBA" id="ARBA00004141"/>
    </source>
</evidence>
<evidence type="ECO:0000313" key="6">
    <source>
        <dbReference type="EMBL" id="KAK5168005.1"/>
    </source>
</evidence>
<feature type="transmembrane region" description="Helical" evidence="5">
    <location>
        <begin position="109"/>
        <end position="128"/>
    </location>
</feature>
<reference evidence="6 7" key="1">
    <citation type="submission" date="2023-08" db="EMBL/GenBank/DDBJ databases">
        <title>Black Yeasts Isolated from many extreme environments.</title>
        <authorList>
            <person name="Coleine C."/>
            <person name="Stajich J.E."/>
            <person name="Selbmann L."/>
        </authorList>
    </citation>
    <scope>NUCLEOTIDE SEQUENCE [LARGE SCALE GENOMIC DNA]</scope>
    <source>
        <strain evidence="6 7">CCFEE 5935</strain>
    </source>
</reference>
<proteinExistence type="predicted"/>
<dbReference type="PANTHER" id="PTHR23501:SF3">
    <property type="entry name" value="MAJOR FACILITATOR SUPERFAMILY (MFS) PROFILE DOMAIN-CONTAINING PROTEIN"/>
    <property type="match status" value="1"/>
</dbReference>
<dbReference type="AlphaFoldDB" id="A0AAV9P502"/>
<sequence length="144" mass="15431">MCQIFIALGGGALVICEQLAAMAAASHQYVAVVLAVEGMFANVGGAIGGTIASAMWTGIFPQKLLQYLPQEAKADYITIYGDITEQLSYPVGSPVRTAIQDAYGAMQRYMLIASTTVLIAAVASVIVWRDINVKNFKQVKGRVW</sequence>
<dbReference type="PANTHER" id="PTHR23501">
    <property type="entry name" value="MAJOR FACILITATOR SUPERFAMILY"/>
    <property type="match status" value="1"/>
</dbReference>
<keyword evidence="7" id="KW-1185">Reference proteome</keyword>
<evidence type="ECO:0000256" key="4">
    <source>
        <dbReference type="ARBA" id="ARBA00023136"/>
    </source>
</evidence>
<feature type="transmembrane region" description="Helical" evidence="5">
    <location>
        <begin position="39"/>
        <end position="60"/>
    </location>
</feature>
<dbReference type="RefSeq" id="XP_064657615.1">
    <property type="nucleotide sequence ID" value="XM_064803814.1"/>
</dbReference>
<protein>
    <submittedName>
        <fullName evidence="6">MFS siderochrome iron transporter 1</fullName>
    </submittedName>
</protein>
<dbReference type="GO" id="GO:0022857">
    <property type="term" value="F:transmembrane transporter activity"/>
    <property type="evidence" value="ECO:0007669"/>
    <property type="project" value="TreeGrafter"/>
</dbReference>
<keyword evidence="2 5" id="KW-0812">Transmembrane</keyword>
<keyword evidence="3 5" id="KW-1133">Transmembrane helix</keyword>
<dbReference type="GO" id="GO:0005886">
    <property type="term" value="C:plasma membrane"/>
    <property type="evidence" value="ECO:0007669"/>
    <property type="project" value="TreeGrafter"/>
</dbReference>
<comment type="caution">
    <text evidence="6">The sequence shown here is derived from an EMBL/GenBank/DDBJ whole genome shotgun (WGS) entry which is preliminary data.</text>
</comment>